<feature type="domain" description="Primase X" evidence="1">
    <location>
        <begin position="257"/>
        <end position="350"/>
    </location>
</feature>
<dbReference type="EMBL" id="LR216287">
    <property type="protein sequence ID" value="VFJ14427.1"/>
    <property type="molecule type" value="Genomic_DNA"/>
</dbReference>
<name>A0A484IE82_9ARCH</name>
<evidence type="ECO:0000313" key="3">
    <source>
        <dbReference type="Proteomes" id="UP000294299"/>
    </source>
</evidence>
<sequence>MSMSDELKKNTQFILSHFSGQEFVFPRSIMTAKTNGQVFVDSEEEMLEYFVKADFVDCRINGYPFHHHNESRNLYPSFIFIDLDLSLCSTCKYPIRKLDYILKQTLNKIKDEINGIPTVLWTGGGYHIYQPIKMVAKNDERLPLEDFKEFEDFKYITRSDLTTDFIRFAGKYLTSQKGDPKHNPSIYSCLIRIPGTINSKYGNKVDIIQKWNGTEVIASPILLPFLDHLIQIKIESEESKKRNSITNSKSNDNNNIAWIERLLKTPIADHRYFCLWHILIPYLLNIKKLPEDQVILIITRWLDECNKLNKIRWKYPQRIKEQLRYDKGYPPISIENLKKENFELYTLLQK</sequence>
<reference evidence="2 3" key="1">
    <citation type="submission" date="2019-02" db="EMBL/GenBank/DDBJ databases">
        <authorList>
            <person name="Lehtovirta-Morley E L."/>
        </authorList>
    </citation>
    <scope>NUCLEOTIDE SEQUENCE [LARGE SCALE GENOMIC DNA]</scope>
    <source>
        <strain evidence="2">NFRAN1</strain>
    </source>
</reference>
<keyword evidence="3" id="KW-1185">Reference proteome</keyword>
<proteinExistence type="predicted"/>
<dbReference type="KEGG" id="nfn:NFRAN_2105"/>
<dbReference type="NCBIfam" id="NF033412">
    <property type="entry name" value="primase_PriX"/>
    <property type="match status" value="1"/>
</dbReference>
<dbReference type="AlphaFoldDB" id="A0A484IE82"/>
<evidence type="ECO:0000313" key="2">
    <source>
        <dbReference type="EMBL" id="VFJ14427.1"/>
    </source>
</evidence>
<dbReference type="OrthoDB" id="10460at2157"/>
<evidence type="ECO:0000259" key="1">
    <source>
        <dbReference type="Pfam" id="PF18689"/>
    </source>
</evidence>
<dbReference type="Pfam" id="PF18689">
    <property type="entry name" value="PriX"/>
    <property type="match status" value="1"/>
</dbReference>
<accession>A0A484IE82</accession>
<organism evidence="2 3">
    <name type="scientific">Candidatus Nitrosocosmicus franklandianus</name>
    <dbReference type="NCBI Taxonomy" id="1798806"/>
    <lineage>
        <taxon>Archaea</taxon>
        <taxon>Nitrososphaerota</taxon>
        <taxon>Nitrososphaeria</taxon>
        <taxon>Nitrososphaerales</taxon>
        <taxon>Nitrososphaeraceae</taxon>
        <taxon>Candidatus Nitrosocosmicus</taxon>
    </lineage>
</organism>
<dbReference type="InterPro" id="IPR040865">
    <property type="entry name" value="PriX"/>
</dbReference>
<dbReference type="Proteomes" id="UP000294299">
    <property type="component" value="Chromosome NFRAN"/>
</dbReference>
<protein>
    <recommendedName>
        <fullName evidence="1">Primase X domain-containing protein</fullName>
    </recommendedName>
</protein>
<gene>
    <name evidence="2" type="ORF">NFRAN_2105</name>
</gene>